<dbReference type="NCBIfam" id="TIGR00254">
    <property type="entry name" value="GGDEF"/>
    <property type="match status" value="1"/>
</dbReference>
<dbReference type="Pfam" id="PF00990">
    <property type="entry name" value="GGDEF"/>
    <property type="match status" value="1"/>
</dbReference>
<reference evidence="4 5" key="1">
    <citation type="submission" date="2016-06" db="EMBL/GenBank/DDBJ databases">
        <authorList>
            <person name="Kjaerup R.B."/>
            <person name="Dalgaard T.S."/>
            <person name="Juul-Madsen H.R."/>
        </authorList>
    </citation>
    <scope>NUCLEOTIDE SEQUENCE [LARGE SCALE GENOMIC DNA]</scope>
    <source>
        <strain evidence="4 5">1S159</strain>
    </source>
</reference>
<dbReference type="CDD" id="cd01949">
    <property type="entry name" value="GGDEF"/>
    <property type="match status" value="1"/>
</dbReference>
<sequence>MRNHSFAALPLRKKIIYPIWSILTLGVFILGVSVAHFMGVTQTKNLQVRASILAQGVASNLSGALIFDDKKTGMDQMDSLAFDPEVIAARVRSLDDDAFAVLDRLPSDCQWVNNQLSCSDSFFFSISHPITLKGDVLGTLDVWFSKDNIIEQRYQIVMIFLFITICLSALALVFAHQLHRLVTTPLLSILISMQDVIAQGVTSHRLPVKHLDELGKVTHCFNDMLDNLASRDFQLNQAFQKLEDKNHYINQVLDSLDQGLLMITPERNVTYYNPAARHLLPQIEIENNTTVLAINELHIERLLADFEPVCRLAALLSHIENHQRLLPLEFRHKATGQQYQVSTYPISGERHSLVHIEDISARYLVEQRQRMAEMIFDQNPSSLIVLSRRLYVEALNTAFIRYFGEIKSLHDLRIREPFALSRKELTLLLKQGFLKINADILSDSSPTSKIKKSMWLPCLITIKVIKNSNNKIDSFVVSFNDQTQILELKRLNYQTNHDLLTGLANRQNAYKQLLMAREKHNSVYILFLDLDGFKAVNDTFGHHSGDELLKITAQRLSNCVSQRDIVARLSGDEFLLGIFLNGDHSNNDQTIRSIINRLLTSVNRTITLKDAKPQISASIGVYHWEATDKTNLESALQKADKAMYKAKLLGKNGFCFAENE</sequence>
<dbReference type="GO" id="GO:0016020">
    <property type="term" value="C:membrane"/>
    <property type="evidence" value="ECO:0007669"/>
    <property type="project" value="InterPro"/>
</dbReference>
<dbReference type="Pfam" id="PF17152">
    <property type="entry name" value="CHASE8"/>
    <property type="match status" value="1"/>
</dbReference>
<feature type="transmembrane region" description="Helical" evidence="1">
    <location>
        <begin position="15"/>
        <end position="38"/>
    </location>
</feature>
<feature type="domain" description="GGDEF" evidence="3">
    <location>
        <begin position="521"/>
        <end position="659"/>
    </location>
</feature>
<dbReference type="SMART" id="SM00091">
    <property type="entry name" value="PAS"/>
    <property type="match status" value="2"/>
</dbReference>
<dbReference type="InterPro" id="IPR000160">
    <property type="entry name" value="GGDEF_dom"/>
</dbReference>
<dbReference type="STRING" id="688.A6E04_12595"/>
<proteinExistence type="predicted"/>
<keyword evidence="1" id="KW-1133">Transmembrane helix</keyword>
<evidence type="ECO:0000313" key="4">
    <source>
        <dbReference type="EMBL" id="OCH21371.1"/>
    </source>
</evidence>
<dbReference type="RefSeq" id="WP_065611205.1">
    <property type="nucleotide sequence ID" value="NZ_CAWMPN010000009.1"/>
</dbReference>
<name>A0A1B9NZC7_ALILO</name>
<dbReference type="SUPFAM" id="SSF55073">
    <property type="entry name" value="Nucleotide cyclase"/>
    <property type="match status" value="1"/>
</dbReference>
<dbReference type="AlphaFoldDB" id="A0A1B9NZC7"/>
<dbReference type="Gene3D" id="6.10.340.10">
    <property type="match status" value="1"/>
</dbReference>
<keyword evidence="1" id="KW-0472">Membrane</keyword>
<dbReference type="InterPro" id="IPR000014">
    <property type="entry name" value="PAS"/>
</dbReference>
<protein>
    <submittedName>
        <fullName evidence="4">Diguanylate cyclase</fullName>
    </submittedName>
</protein>
<organism evidence="4 5">
    <name type="scientific">Aliivibrio logei</name>
    <name type="common">Vibrio logei</name>
    <dbReference type="NCBI Taxonomy" id="688"/>
    <lineage>
        <taxon>Bacteria</taxon>
        <taxon>Pseudomonadati</taxon>
        <taxon>Pseudomonadota</taxon>
        <taxon>Gammaproteobacteria</taxon>
        <taxon>Vibrionales</taxon>
        <taxon>Vibrionaceae</taxon>
        <taxon>Aliivibrio</taxon>
    </lineage>
</organism>
<keyword evidence="1" id="KW-0812">Transmembrane</keyword>
<dbReference type="PROSITE" id="PS50885">
    <property type="entry name" value="HAMP"/>
    <property type="match status" value="1"/>
</dbReference>
<dbReference type="InterPro" id="IPR043128">
    <property type="entry name" value="Rev_trsase/Diguanyl_cyclase"/>
</dbReference>
<gene>
    <name evidence="4" type="ORF">A6E04_12595</name>
</gene>
<dbReference type="PANTHER" id="PTHR44757">
    <property type="entry name" value="DIGUANYLATE CYCLASE DGCP"/>
    <property type="match status" value="1"/>
</dbReference>
<evidence type="ECO:0000256" key="1">
    <source>
        <dbReference type="SAM" id="Phobius"/>
    </source>
</evidence>
<dbReference type="InterPro" id="IPR052155">
    <property type="entry name" value="Biofilm_reg_signaling"/>
</dbReference>
<dbReference type="Pfam" id="PF13188">
    <property type="entry name" value="PAS_8"/>
    <property type="match status" value="1"/>
</dbReference>
<evidence type="ECO:0000313" key="5">
    <source>
        <dbReference type="Proteomes" id="UP000093523"/>
    </source>
</evidence>
<dbReference type="OrthoDB" id="9812260at2"/>
<dbReference type="CDD" id="cd06225">
    <property type="entry name" value="HAMP"/>
    <property type="match status" value="1"/>
</dbReference>
<accession>A0A1B9NZC7</accession>
<dbReference type="PANTHER" id="PTHR44757:SF2">
    <property type="entry name" value="BIOFILM ARCHITECTURE MAINTENANCE PROTEIN MBAA"/>
    <property type="match status" value="1"/>
</dbReference>
<dbReference type="SMART" id="SM00267">
    <property type="entry name" value="GGDEF"/>
    <property type="match status" value="1"/>
</dbReference>
<feature type="transmembrane region" description="Helical" evidence="1">
    <location>
        <begin position="156"/>
        <end position="175"/>
    </location>
</feature>
<dbReference type="GO" id="GO:0007165">
    <property type="term" value="P:signal transduction"/>
    <property type="evidence" value="ECO:0007669"/>
    <property type="project" value="InterPro"/>
</dbReference>
<evidence type="ECO:0000259" key="3">
    <source>
        <dbReference type="PROSITE" id="PS50887"/>
    </source>
</evidence>
<dbReference type="EMBL" id="MAJU01000009">
    <property type="protein sequence ID" value="OCH21371.1"/>
    <property type="molecule type" value="Genomic_DNA"/>
</dbReference>
<feature type="domain" description="HAMP" evidence="2">
    <location>
        <begin position="180"/>
        <end position="233"/>
    </location>
</feature>
<evidence type="ECO:0000259" key="2">
    <source>
        <dbReference type="PROSITE" id="PS50885"/>
    </source>
</evidence>
<dbReference type="Gene3D" id="3.30.70.270">
    <property type="match status" value="1"/>
</dbReference>
<dbReference type="Gene3D" id="3.30.450.20">
    <property type="entry name" value="PAS domain"/>
    <property type="match status" value="1"/>
</dbReference>
<dbReference type="PROSITE" id="PS50887">
    <property type="entry name" value="GGDEF"/>
    <property type="match status" value="1"/>
</dbReference>
<dbReference type="InterPro" id="IPR029787">
    <property type="entry name" value="Nucleotide_cyclase"/>
</dbReference>
<comment type="caution">
    <text evidence="4">The sequence shown here is derived from an EMBL/GenBank/DDBJ whole genome shotgun (WGS) entry which is preliminary data.</text>
</comment>
<dbReference type="InterPro" id="IPR033417">
    <property type="entry name" value="CHASE8"/>
</dbReference>
<dbReference type="Proteomes" id="UP000093523">
    <property type="component" value="Unassembled WGS sequence"/>
</dbReference>
<dbReference type="InterPro" id="IPR003660">
    <property type="entry name" value="HAMP_dom"/>
</dbReference>